<dbReference type="Proteomes" id="UP000075806">
    <property type="component" value="Unassembled WGS sequence"/>
</dbReference>
<dbReference type="Gene3D" id="1.10.8.60">
    <property type="match status" value="1"/>
</dbReference>
<proteinExistence type="inferred from homology"/>
<evidence type="ECO:0000256" key="1">
    <source>
        <dbReference type="ARBA" id="ARBA00012417"/>
    </source>
</evidence>
<keyword evidence="12" id="KW-1185">Reference proteome</keyword>
<dbReference type="NCBIfam" id="TIGR01128">
    <property type="entry name" value="holA"/>
    <property type="match status" value="1"/>
</dbReference>
<dbReference type="OrthoDB" id="9775929at2"/>
<evidence type="ECO:0000256" key="7">
    <source>
        <dbReference type="ARBA" id="ARBA00034754"/>
    </source>
</evidence>
<evidence type="ECO:0000256" key="5">
    <source>
        <dbReference type="ARBA" id="ARBA00022705"/>
    </source>
</evidence>
<reference evidence="11" key="1">
    <citation type="submission" date="2016-02" db="EMBL/GenBank/DDBJ databases">
        <title>Genome sequence of Bacillus trypoxylicola KCTC 13244(T).</title>
        <authorList>
            <person name="Jeong H."/>
            <person name="Park S.-H."/>
            <person name="Choi S.-K."/>
        </authorList>
    </citation>
    <scope>NUCLEOTIDE SEQUENCE [LARGE SCALE GENOMIC DNA]</scope>
    <source>
        <strain evidence="11">KCTC 13244</strain>
    </source>
</reference>
<gene>
    <name evidence="11" type="ORF">AZF04_04350</name>
</gene>
<dbReference type="Gene3D" id="3.40.50.300">
    <property type="entry name" value="P-loop containing nucleotide triphosphate hydrolases"/>
    <property type="match status" value="1"/>
</dbReference>
<dbReference type="AlphaFoldDB" id="A0A162E874"/>
<dbReference type="Pfam" id="PF21694">
    <property type="entry name" value="DNA_pol3_delta_C"/>
    <property type="match status" value="1"/>
</dbReference>
<dbReference type="PANTHER" id="PTHR34388">
    <property type="entry name" value="DNA POLYMERASE III SUBUNIT DELTA"/>
    <property type="match status" value="1"/>
</dbReference>
<dbReference type="GO" id="GO:0003887">
    <property type="term" value="F:DNA-directed DNA polymerase activity"/>
    <property type="evidence" value="ECO:0007669"/>
    <property type="project" value="UniProtKB-KW"/>
</dbReference>
<dbReference type="InterPro" id="IPR048466">
    <property type="entry name" value="DNA_pol3_delta-like_C"/>
</dbReference>
<protein>
    <recommendedName>
        <fullName evidence="2">DNA polymerase III subunit delta</fullName>
        <ecNumber evidence="1">2.7.7.7</ecNumber>
    </recommendedName>
</protein>
<dbReference type="Pfam" id="PF06144">
    <property type="entry name" value="DNA_pol3_delta"/>
    <property type="match status" value="1"/>
</dbReference>
<keyword evidence="4" id="KW-0548">Nucleotidyltransferase</keyword>
<dbReference type="InterPro" id="IPR027417">
    <property type="entry name" value="P-loop_NTPase"/>
</dbReference>
<organism evidence="11 12">
    <name type="scientific">Alkalihalobacillus trypoxylicola</name>
    <dbReference type="NCBI Taxonomy" id="519424"/>
    <lineage>
        <taxon>Bacteria</taxon>
        <taxon>Bacillati</taxon>
        <taxon>Bacillota</taxon>
        <taxon>Bacilli</taxon>
        <taxon>Bacillales</taxon>
        <taxon>Bacillaceae</taxon>
        <taxon>Alkalihalobacillus</taxon>
    </lineage>
</organism>
<dbReference type="InterPro" id="IPR005790">
    <property type="entry name" value="DNA_polIII_delta"/>
</dbReference>
<evidence type="ECO:0000256" key="2">
    <source>
        <dbReference type="ARBA" id="ARBA00017703"/>
    </source>
</evidence>
<dbReference type="GO" id="GO:0009360">
    <property type="term" value="C:DNA polymerase III complex"/>
    <property type="evidence" value="ECO:0007669"/>
    <property type="project" value="InterPro"/>
</dbReference>
<comment type="similarity">
    <text evidence="7">Belongs to the DNA polymerase HolA subunit family.</text>
</comment>
<dbReference type="SUPFAM" id="SSF52540">
    <property type="entry name" value="P-loop containing nucleoside triphosphate hydrolases"/>
    <property type="match status" value="1"/>
</dbReference>
<name>A0A162E874_9BACI</name>
<dbReference type="InterPro" id="IPR010372">
    <property type="entry name" value="DNA_pol3_delta_N"/>
</dbReference>
<evidence type="ECO:0000256" key="3">
    <source>
        <dbReference type="ARBA" id="ARBA00022679"/>
    </source>
</evidence>
<dbReference type="SUPFAM" id="SSF48019">
    <property type="entry name" value="post-AAA+ oligomerization domain-like"/>
    <property type="match status" value="1"/>
</dbReference>
<comment type="catalytic activity">
    <reaction evidence="8">
        <text>DNA(n) + a 2'-deoxyribonucleoside 5'-triphosphate = DNA(n+1) + diphosphate</text>
        <dbReference type="Rhea" id="RHEA:22508"/>
        <dbReference type="Rhea" id="RHEA-COMP:17339"/>
        <dbReference type="Rhea" id="RHEA-COMP:17340"/>
        <dbReference type="ChEBI" id="CHEBI:33019"/>
        <dbReference type="ChEBI" id="CHEBI:61560"/>
        <dbReference type="ChEBI" id="CHEBI:173112"/>
        <dbReference type="EC" id="2.7.7.7"/>
    </reaction>
</comment>
<dbReference type="EC" id="2.7.7.7" evidence="1"/>
<keyword evidence="5" id="KW-0235">DNA replication</keyword>
<dbReference type="STRING" id="519424.AZF04_04350"/>
<dbReference type="GO" id="GO:0006261">
    <property type="term" value="P:DNA-templated DNA replication"/>
    <property type="evidence" value="ECO:0007669"/>
    <property type="project" value="TreeGrafter"/>
</dbReference>
<evidence type="ECO:0000256" key="8">
    <source>
        <dbReference type="ARBA" id="ARBA00049244"/>
    </source>
</evidence>
<evidence type="ECO:0000259" key="9">
    <source>
        <dbReference type="Pfam" id="PF06144"/>
    </source>
</evidence>
<comment type="caution">
    <text evidence="11">The sequence shown here is derived from an EMBL/GenBank/DDBJ whole genome shotgun (WGS) entry which is preliminary data.</text>
</comment>
<sequence>MNYLSQKKAIKQGKIESVYFIHGNQSFLMEDFLQQLINYVQTKEQQPNILNFPLSETPIEVIVEEAETMSFFGGNKIIVIKDFYAVSSKKIDSKFDHDFKQLERYLENPAPETILVILAPYEKLDERKKLTKLLKKTTVVEANTFDEKTLKEWLITEAKTRNVTLEMNVAEQMMERVGTNLLLLTQEIDKLALYAGEGEEITEDMVKLLVSRTLEQDIFALIDLAITNQTEKALIIFHDLLRQKEEPLKILSLLTRQIRIYYQVKELLKRGYSHKEMAQLVKLHPYVVKLASQKVHLFEEAQLKQLMKEAAECDYSIKTGKIEKALAVELYIFKLAH</sequence>
<dbReference type="GO" id="GO:0003677">
    <property type="term" value="F:DNA binding"/>
    <property type="evidence" value="ECO:0007669"/>
    <property type="project" value="InterPro"/>
</dbReference>
<keyword evidence="3" id="KW-0808">Transferase</keyword>
<evidence type="ECO:0000313" key="12">
    <source>
        <dbReference type="Proteomes" id="UP000075806"/>
    </source>
</evidence>
<dbReference type="PANTHER" id="PTHR34388:SF1">
    <property type="entry name" value="DNA POLYMERASE III SUBUNIT DELTA"/>
    <property type="match status" value="1"/>
</dbReference>
<evidence type="ECO:0000256" key="4">
    <source>
        <dbReference type="ARBA" id="ARBA00022695"/>
    </source>
</evidence>
<dbReference type="Gene3D" id="1.20.272.10">
    <property type="match status" value="1"/>
</dbReference>
<dbReference type="InterPro" id="IPR008921">
    <property type="entry name" value="DNA_pol3_clamp-load_cplx_C"/>
</dbReference>
<feature type="domain" description="DNA polymerase III delta subunit-like C-terminal" evidence="10">
    <location>
        <begin position="215"/>
        <end position="335"/>
    </location>
</feature>
<evidence type="ECO:0000256" key="6">
    <source>
        <dbReference type="ARBA" id="ARBA00022932"/>
    </source>
</evidence>
<evidence type="ECO:0000259" key="10">
    <source>
        <dbReference type="Pfam" id="PF21694"/>
    </source>
</evidence>
<accession>A0A162E874</accession>
<dbReference type="RefSeq" id="WP_061948352.1">
    <property type="nucleotide sequence ID" value="NZ_LTAO01000012.1"/>
</dbReference>
<feature type="domain" description="DNA polymerase III delta N-terminal" evidence="9">
    <location>
        <begin position="19"/>
        <end position="142"/>
    </location>
</feature>
<evidence type="ECO:0000313" key="11">
    <source>
        <dbReference type="EMBL" id="KYG32010.1"/>
    </source>
</evidence>
<dbReference type="EMBL" id="LTAO01000012">
    <property type="protein sequence ID" value="KYG32010.1"/>
    <property type="molecule type" value="Genomic_DNA"/>
</dbReference>
<keyword evidence="6" id="KW-0239">DNA-directed DNA polymerase</keyword>